<accession>A0A2G9QDN7</accession>
<gene>
    <name evidence="1" type="ORF">AB205_0016030</name>
</gene>
<protein>
    <submittedName>
        <fullName evidence="1">Uncharacterized protein</fullName>
    </submittedName>
</protein>
<evidence type="ECO:0000313" key="1">
    <source>
        <dbReference type="EMBL" id="PIO13625.1"/>
    </source>
</evidence>
<dbReference type="AlphaFoldDB" id="A0A2G9QDN7"/>
<proteinExistence type="predicted"/>
<dbReference type="EMBL" id="KZ035730">
    <property type="protein sequence ID" value="PIO13625.1"/>
    <property type="molecule type" value="Genomic_DNA"/>
</dbReference>
<evidence type="ECO:0000313" key="2">
    <source>
        <dbReference type="Proteomes" id="UP000228934"/>
    </source>
</evidence>
<name>A0A2G9QDN7_AQUCT</name>
<sequence>MVFFQGPSVTCGQVYLGPEKMQGSWEEASINNFKVTLYPKLVNISIHCMAECHSVVMYCLPF</sequence>
<keyword evidence="2" id="KW-1185">Reference proteome</keyword>
<dbReference type="Proteomes" id="UP000228934">
    <property type="component" value="Unassembled WGS sequence"/>
</dbReference>
<organism evidence="1 2">
    <name type="scientific">Aquarana catesbeiana</name>
    <name type="common">American bullfrog</name>
    <name type="synonym">Rana catesbeiana</name>
    <dbReference type="NCBI Taxonomy" id="8400"/>
    <lineage>
        <taxon>Eukaryota</taxon>
        <taxon>Metazoa</taxon>
        <taxon>Chordata</taxon>
        <taxon>Craniata</taxon>
        <taxon>Vertebrata</taxon>
        <taxon>Euteleostomi</taxon>
        <taxon>Amphibia</taxon>
        <taxon>Batrachia</taxon>
        <taxon>Anura</taxon>
        <taxon>Neobatrachia</taxon>
        <taxon>Ranoidea</taxon>
        <taxon>Ranidae</taxon>
        <taxon>Aquarana</taxon>
    </lineage>
</organism>
<reference evidence="2" key="1">
    <citation type="journal article" date="2017" name="Nat. Commun.">
        <title>The North American bullfrog draft genome provides insight into hormonal regulation of long noncoding RNA.</title>
        <authorList>
            <person name="Hammond S.A."/>
            <person name="Warren R.L."/>
            <person name="Vandervalk B.P."/>
            <person name="Kucuk E."/>
            <person name="Khan H."/>
            <person name="Gibb E.A."/>
            <person name="Pandoh P."/>
            <person name="Kirk H."/>
            <person name="Zhao Y."/>
            <person name="Jones M."/>
            <person name="Mungall A.J."/>
            <person name="Coope R."/>
            <person name="Pleasance S."/>
            <person name="Moore R.A."/>
            <person name="Holt R.A."/>
            <person name="Round J.M."/>
            <person name="Ohora S."/>
            <person name="Walle B.V."/>
            <person name="Veldhoen N."/>
            <person name="Helbing C.C."/>
            <person name="Birol I."/>
        </authorList>
    </citation>
    <scope>NUCLEOTIDE SEQUENCE [LARGE SCALE GENOMIC DNA]</scope>
</reference>